<organism evidence="1 2">
    <name type="scientific">Caerostris extrusa</name>
    <name type="common">Bark spider</name>
    <name type="synonym">Caerostris bankana</name>
    <dbReference type="NCBI Taxonomy" id="172846"/>
    <lineage>
        <taxon>Eukaryota</taxon>
        <taxon>Metazoa</taxon>
        <taxon>Ecdysozoa</taxon>
        <taxon>Arthropoda</taxon>
        <taxon>Chelicerata</taxon>
        <taxon>Arachnida</taxon>
        <taxon>Araneae</taxon>
        <taxon>Araneomorphae</taxon>
        <taxon>Entelegynae</taxon>
        <taxon>Araneoidea</taxon>
        <taxon>Araneidae</taxon>
        <taxon>Caerostris</taxon>
    </lineage>
</organism>
<evidence type="ECO:0000313" key="2">
    <source>
        <dbReference type="Proteomes" id="UP001054945"/>
    </source>
</evidence>
<dbReference type="EMBL" id="BPLR01013621">
    <property type="protein sequence ID" value="GIY62466.1"/>
    <property type="molecule type" value="Genomic_DNA"/>
</dbReference>
<proteinExistence type="predicted"/>
<keyword evidence="2" id="KW-1185">Reference proteome</keyword>
<accession>A0AAV4UX32</accession>
<sequence>MKVNNKCKKELIKDIIFPILVKTKDTEDEKNSELNAVQNDDETLSTHTDSSNETFMTESTKLFYTLMSASEPTAWNSSIIPEMVATTMNDTAYQNLESFQNSTDFDEITNCETICFKLLRSLGLGNKDRNHEDVSMTEDVSEPSLTTTDYQYTTNNTIVNSSQFGRRSFLEISPSDQWTIKYDPDPDCNDDNNDKILVRGWSVIIDSGSVTKEKLLNEEDAKMFLMIAKSL</sequence>
<dbReference type="Proteomes" id="UP001054945">
    <property type="component" value="Unassembled WGS sequence"/>
</dbReference>
<gene>
    <name evidence="1" type="primary">AVEN_185953_1</name>
    <name evidence="1" type="ORF">CEXT_678571</name>
</gene>
<name>A0AAV4UX32_CAEEX</name>
<evidence type="ECO:0000313" key="1">
    <source>
        <dbReference type="EMBL" id="GIY62466.1"/>
    </source>
</evidence>
<comment type="caution">
    <text evidence="1">The sequence shown here is derived from an EMBL/GenBank/DDBJ whole genome shotgun (WGS) entry which is preliminary data.</text>
</comment>
<dbReference type="AlphaFoldDB" id="A0AAV4UX32"/>
<protein>
    <submittedName>
        <fullName evidence="1">Uncharacterized protein</fullName>
    </submittedName>
</protein>
<reference evidence="1 2" key="1">
    <citation type="submission" date="2021-06" db="EMBL/GenBank/DDBJ databases">
        <title>Caerostris extrusa draft genome.</title>
        <authorList>
            <person name="Kono N."/>
            <person name="Arakawa K."/>
        </authorList>
    </citation>
    <scope>NUCLEOTIDE SEQUENCE [LARGE SCALE GENOMIC DNA]</scope>
</reference>